<dbReference type="PANTHER" id="PTHR43400:SF7">
    <property type="entry name" value="FAD-DEPENDENT OXIDOREDUCTASE 2 FAD BINDING DOMAIN-CONTAINING PROTEIN"/>
    <property type="match status" value="1"/>
</dbReference>
<dbReference type="SUPFAM" id="SSF51905">
    <property type="entry name" value="FAD/NAD(P)-binding domain"/>
    <property type="match status" value="1"/>
</dbReference>
<dbReference type="PRINTS" id="PR00368">
    <property type="entry name" value="FADPNR"/>
</dbReference>
<dbReference type="InterPro" id="IPR003953">
    <property type="entry name" value="FAD-dep_OxRdtase_2_FAD-bd"/>
</dbReference>
<keyword evidence="7" id="KW-1185">Reference proteome</keyword>
<dbReference type="Proteomes" id="UP000238362">
    <property type="component" value="Unassembled WGS sequence"/>
</dbReference>
<protein>
    <submittedName>
        <fullName evidence="6">Tricarballylate dehydrogenase</fullName>
    </submittedName>
</protein>
<sequence length="473" mass="50607">MQPTQNYDLVVIGSGAAGLAAALSFAEATAERPSPARVALLERSPESERGGATRWTGAFLRITEERKLDPDWPDHVKRVSGGLSDYDYCKTLEREVPATLKFIEEHGVELVFNEFPIAHTFDGGTARMTPPGNPKGGGAAIVSTLSAALDRHNNVDVYFETEAVRLATTDDGAVNGVVVRGNDGRLKLLGSQAVVLACGGFEGNPEMLTRYLGNQACDLPLIAPGIAYNRGDGIRMATEVGADTAGQFDMIHAEPVDRRTTSADAVLYGYIGGIFVNGKAERFFDEGKDTWDNTFELVGYEIWRHQNQEAYWIADAKTLAIPGIENALLSDVPPEQADSLSELARKLGLEPEAVEKTVAEFNAATGPGEFDHTRMDGKSTIGLVPPKSNWAVPLDTPPFIGIPLTAAICFTYGGVRTDVDARVVTPAGIPVPGLYAAGEITGLFYHEYPPATSVLRSLTFGRIAGSHAAAQLS</sequence>
<reference evidence="6 7" key="1">
    <citation type="submission" date="2018-03" db="EMBL/GenBank/DDBJ databases">
        <title>Genomic Encyclopedia of Type Strains, Phase III (KMG-III): the genomes of soil and plant-associated and newly described type strains.</title>
        <authorList>
            <person name="Whitman W."/>
        </authorList>
    </citation>
    <scope>NUCLEOTIDE SEQUENCE [LARGE SCALE GENOMIC DNA]</scope>
    <source>
        <strain evidence="6 7">CGMCC 4.7125</strain>
    </source>
</reference>
<evidence type="ECO:0000256" key="4">
    <source>
        <dbReference type="ARBA" id="ARBA00023002"/>
    </source>
</evidence>
<dbReference type="SUPFAM" id="SSF56425">
    <property type="entry name" value="Succinate dehydrogenase/fumarate reductase flavoprotein, catalytic domain"/>
    <property type="match status" value="1"/>
</dbReference>
<keyword evidence="2" id="KW-0285">Flavoprotein</keyword>
<gene>
    <name evidence="6" type="ORF">B0I33_102241</name>
</gene>
<dbReference type="AlphaFoldDB" id="A0A2T0M0I9"/>
<dbReference type="Gene3D" id="3.90.700.10">
    <property type="entry name" value="Succinate dehydrogenase/fumarate reductase flavoprotein, catalytic domain"/>
    <property type="match status" value="1"/>
</dbReference>
<evidence type="ECO:0000256" key="1">
    <source>
        <dbReference type="ARBA" id="ARBA00001974"/>
    </source>
</evidence>
<evidence type="ECO:0000259" key="5">
    <source>
        <dbReference type="Pfam" id="PF00890"/>
    </source>
</evidence>
<dbReference type="Pfam" id="PF00890">
    <property type="entry name" value="FAD_binding_2"/>
    <property type="match status" value="1"/>
</dbReference>
<name>A0A2T0M0I9_9PSEU</name>
<dbReference type="EMBL" id="PVNH01000002">
    <property type="protein sequence ID" value="PRX50123.1"/>
    <property type="molecule type" value="Genomic_DNA"/>
</dbReference>
<feature type="domain" description="FAD-dependent oxidoreductase 2 FAD-binding" evidence="5">
    <location>
        <begin position="8"/>
        <end position="448"/>
    </location>
</feature>
<keyword evidence="4" id="KW-0560">Oxidoreductase</keyword>
<dbReference type="RefSeq" id="WP_106177237.1">
    <property type="nucleotide sequence ID" value="NZ_PVNH01000002.1"/>
</dbReference>
<accession>A0A2T0M0I9</accession>
<organism evidence="6 7">
    <name type="scientific">Prauserella shujinwangii</name>
    <dbReference type="NCBI Taxonomy" id="1453103"/>
    <lineage>
        <taxon>Bacteria</taxon>
        <taxon>Bacillati</taxon>
        <taxon>Actinomycetota</taxon>
        <taxon>Actinomycetes</taxon>
        <taxon>Pseudonocardiales</taxon>
        <taxon>Pseudonocardiaceae</taxon>
        <taxon>Prauserella</taxon>
    </lineage>
</organism>
<evidence type="ECO:0000313" key="7">
    <source>
        <dbReference type="Proteomes" id="UP000238362"/>
    </source>
</evidence>
<dbReference type="InterPro" id="IPR027477">
    <property type="entry name" value="Succ_DH/fumarate_Rdtase_cat_sf"/>
</dbReference>
<keyword evidence="3" id="KW-0274">FAD</keyword>
<dbReference type="InterPro" id="IPR036188">
    <property type="entry name" value="FAD/NAD-bd_sf"/>
</dbReference>
<dbReference type="InterPro" id="IPR050315">
    <property type="entry name" value="FAD-oxidoreductase_2"/>
</dbReference>
<dbReference type="GO" id="GO:0033765">
    <property type="term" value="F:steroid dehydrogenase activity, acting on the CH-CH group of donors"/>
    <property type="evidence" value="ECO:0007669"/>
    <property type="project" value="UniProtKB-ARBA"/>
</dbReference>
<comment type="caution">
    <text evidence="6">The sequence shown here is derived from an EMBL/GenBank/DDBJ whole genome shotgun (WGS) entry which is preliminary data.</text>
</comment>
<evidence type="ECO:0000256" key="2">
    <source>
        <dbReference type="ARBA" id="ARBA00022630"/>
    </source>
</evidence>
<evidence type="ECO:0000313" key="6">
    <source>
        <dbReference type="EMBL" id="PRX50123.1"/>
    </source>
</evidence>
<dbReference type="PANTHER" id="PTHR43400">
    <property type="entry name" value="FUMARATE REDUCTASE"/>
    <property type="match status" value="1"/>
</dbReference>
<dbReference type="OrthoDB" id="9813348at2"/>
<comment type="cofactor">
    <cofactor evidence="1">
        <name>FAD</name>
        <dbReference type="ChEBI" id="CHEBI:57692"/>
    </cofactor>
</comment>
<dbReference type="Gene3D" id="3.50.50.60">
    <property type="entry name" value="FAD/NAD(P)-binding domain"/>
    <property type="match status" value="1"/>
</dbReference>
<evidence type="ECO:0000256" key="3">
    <source>
        <dbReference type="ARBA" id="ARBA00022827"/>
    </source>
</evidence>
<proteinExistence type="predicted"/>